<dbReference type="Gene3D" id="3.90.550.10">
    <property type="entry name" value="Spore Coat Polysaccharide Biosynthesis Protein SpsA, Chain A"/>
    <property type="match status" value="2"/>
</dbReference>
<keyword evidence="3" id="KW-0328">Glycosyltransferase</keyword>
<dbReference type="SUPFAM" id="SSF53448">
    <property type="entry name" value="Nucleotide-diphospho-sugar transferases"/>
    <property type="match status" value="2"/>
</dbReference>
<dbReference type="CDD" id="cd00761">
    <property type="entry name" value="Glyco_tranf_GTA_type"/>
    <property type="match status" value="1"/>
</dbReference>
<dbReference type="PANTHER" id="PTHR43179:SF12">
    <property type="entry name" value="GALACTOFURANOSYLTRANSFERASE GLFT2"/>
    <property type="match status" value="1"/>
</dbReference>
<keyword evidence="8" id="KW-1185">Reference proteome</keyword>
<comment type="pathway">
    <text evidence="1">Cell wall biogenesis; cell wall polysaccharide biosynthesis.</text>
</comment>
<sequence>MSTVTTSVVICTYTERRWEDLVASVASVRGQSLPCDQLVVVVDHNPELLVRARLDLEGAEVVASTGPRGLSGARNTGIGVARGEVVVFLDDDATADPRWLERLVAPFADPRVLGVGGSAVPVWQSAEPAWWPAEFGWVVGCSYTGLPGERAAVRNLMGCNMAMRSSVLEAVGGFDSGLGRTAVGAAGCEETEWCIRASTIFPDGVFLYEPDAVVHHKVPEARATWLYFRTRCHAEGVSKARVARTAGPARGLSAERSFVGRTLPSGVLRNLAAGLRMDRFGPARAGAIVAGLSFTTAGFLKARLAGPGEPMAELPAVPPILPLVIELQDPAAALNTVEPGATHRSALCLVTNGGDPVAKVRIELSREEPLTAELVRRRVAEAAPRTGSSQSRPERSTAAAPDAGVPATVVVATRNRPGQLVECLDSILAGTASAQRIIVVDNAPSDNQTAELMALRTEQDPRLVYVREDRPGLAHAHNAALAHIDTDIVAFTDDDVLADPRWLERLVRVFAEDAQAVCVTGMIAPRELETLPQQWVEGNETYDKGLGRRVFDPTRRNGENPLLPYASGACGSGANMAFRTSYLQGAGGFETALGTGTVAMGGDDLAAFYDVLESGHRIVYEPAAIVLHPHHRDYAALRRQVYGYGAGLGAHLTRCLLRDPRMVVALALNTASLQARAARILRPPAVEGLPPWPKDLLREHRRGLASGPGRYVLSRHRLNRAAKQGGKR</sequence>
<comment type="caution">
    <text evidence="7">The sequence shown here is derived from an EMBL/GenBank/DDBJ whole genome shotgun (WGS) entry which is preliminary data.</text>
</comment>
<protein>
    <submittedName>
        <fullName evidence="7">GT2 family glycosyltransferase</fullName>
    </submittedName>
</protein>
<evidence type="ECO:0000256" key="2">
    <source>
        <dbReference type="ARBA" id="ARBA00006739"/>
    </source>
</evidence>
<evidence type="ECO:0000313" key="8">
    <source>
        <dbReference type="Proteomes" id="UP001296993"/>
    </source>
</evidence>
<feature type="domain" description="Glycosyltransferase 2-like" evidence="6">
    <location>
        <begin position="408"/>
        <end position="571"/>
    </location>
</feature>
<dbReference type="PANTHER" id="PTHR43179">
    <property type="entry name" value="RHAMNOSYLTRANSFERASE WBBL"/>
    <property type="match status" value="1"/>
</dbReference>
<keyword evidence="4" id="KW-0808">Transferase</keyword>
<comment type="similarity">
    <text evidence="2">Belongs to the glycosyltransferase 2 family.</text>
</comment>
<evidence type="ECO:0000256" key="3">
    <source>
        <dbReference type="ARBA" id="ARBA00022676"/>
    </source>
</evidence>
<dbReference type="Pfam" id="PF00535">
    <property type="entry name" value="Glycos_transf_2"/>
    <property type="match status" value="2"/>
</dbReference>
<evidence type="ECO:0000313" key="7">
    <source>
        <dbReference type="EMBL" id="MBP2386604.1"/>
    </source>
</evidence>
<dbReference type="EMBL" id="JAGIOF010000001">
    <property type="protein sequence ID" value="MBP2386604.1"/>
    <property type="molecule type" value="Genomic_DNA"/>
</dbReference>
<evidence type="ECO:0000256" key="4">
    <source>
        <dbReference type="ARBA" id="ARBA00022679"/>
    </source>
</evidence>
<accession>A0ABS4XFW5</accession>
<dbReference type="InterPro" id="IPR029044">
    <property type="entry name" value="Nucleotide-diphossugar_trans"/>
</dbReference>
<organism evidence="7 8">
    <name type="scientific">Paeniglutamicibacter kerguelensis</name>
    <dbReference type="NCBI Taxonomy" id="254788"/>
    <lineage>
        <taxon>Bacteria</taxon>
        <taxon>Bacillati</taxon>
        <taxon>Actinomycetota</taxon>
        <taxon>Actinomycetes</taxon>
        <taxon>Micrococcales</taxon>
        <taxon>Micrococcaceae</taxon>
        <taxon>Paeniglutamicibacter</taxon>
    </lineage>
</organism>
<evidence type="ECO:0000256" key="5">
    <source>
        <dbReference type="SAM" id="MobiDB-lite"/>
    </source>
</evidence>
<reference evidence="7 8" key="1">
    <citation type="submission" date="2021-03" db="EMBL/GenBank/DDBJ databases">
        <title>Sequencing the genomes of 1000 actinobacteria strains.</title>
        <authorList>
            <person name="Klenk H.-P."/>
        </authorList>
    </citation>
    <scope>NUCLEOTIDE SEQUENCE [LARGE SCALE GENOMIC DNA]</scope>
    <source>
        <strain evidence="7 8">DSM 15797</strain>
    </source>
</reference>
<evidence type="ECO:0000256" key="1">
    <source>
        <dbReference type="ARBA" id="ARBA00004776"/>
    </source>
</evidence>
<dbReference type="InterPro" id="IPR001173">
    <property type="entry name" value="Glyco_trans_2-like"/>
</dbReference>
<dbReference type="Proteomes" id="UP001296993">
    <property type="component" value="Unassembled WGS sequence"/>
</dbReference>
<evidence type="ECO:0000259" key="6">
    <source>
        <dbReference type="Pfam" id="PF00535"/>
    </source>
</evidence>
<feature type="domain" description="Glycosyltransferase 2-like" evidence="6">
    <location>
        <begin position="7"/>
        <end position="171"/>
    </location>
</feature>
<dbReference type="RefSeq" id="WP_209997496.1">
    <property type="nucleotide sequence ID" value="NZ_BAAAJY010000002.1"/>
</dbReference>
<proteinExistence type="inferred from homology"/>
<gene>
    <name evidence="7" type="ORF">JOF47_002115</name>
</gene>
<feature type="region of interest" description="Disordered" evidence="5">
    <location>
        <begin position="378"/>
        <end position="403"/>
    </location>
</feature>
<name>A0ABS4XFW5_9MICC</name>